<evidence type="ECO:0000313" key="6">
    <source>
        <dbReference type="EMBL" id="SBO96890.1"/>
    </source>
</evidence>
<gene>
    <name evidence="6" type="ORF">BN4615_P6406</name>
</gene>
<dbReference type="EMBL" id="LT559118">
    <property type="protein sequence ID" value="SBO96890.1"/>
    <property type="molecule type" value="Genomic_DNA"/>
</dbReference>
<protein>
    <submittedName>
        <fullName evidence="6">Transcriptional regulator, TetR family</fullName>
    </submittedName>
</protein>
<proteinExistence type="predicted"/>
<feature type="DNA-binding region" description="H-T-H motif" evidence="4">
    <location>
        <begin position="33"/>
        <end position="52"/>
    </location>
</feature>
<dbReference type="Gene3D" id="1.10.10.60">
    <property type="entry name" value="Homeodomain-like"/>
    <property type="match status" value="1"/>
</dbReference>
<accession>A0A1M4EDJ9</accession>
<dbReference type="SUPFAM" id="SSF48498">
    <property type="entry name" value="Tetracyclin repressor-like, C-terminal domain"/>
    <property type="match status" value="1"/>
</dbReference>
<dbReference type="Pfam" id="PF00440">
    <property type="entry name" value="TetR_N"/>
    <property type="match status" value="1"/>
</dbReference>
<sequence length="193" mass="21200">MTTSRHDRAATRTRAIMQATLALAQELGYARLSIEAVAARAGVGKHTIYRRWPSKGLLFLDSLLSLNEPVLDYPDTGDILADLRCQIYAAVDLLANPPWGPLYQALVGEAQHDPAVAAGLDERFIRPQTDKTVARLKAAQEQGQVSAGFDLDLVMAILSGPLYYRLLISQEPVSHDYVDRVLHALFAGLSPRH</sequence>
<dbReference type="GO" id="GO:0000976">
    <property type="term" value="F:transcription cis-regulatory region binding"/>
    <property type="evidence" value="ECO:0007669"/>
    <property type="project" value="TreeGrafter"/>
</dbReference>
<dbReference type="AlphaFoldDB" id="A0A1M4EDJ9"/>
<evidence type="ECO:0000259" key="5">
    <source>
        <dbReference type="PROSITE" id="PS50977"/>
    </source>
</evidence>
<dbReference type="PROSITE" id="PS50977">
    <property type="entry name" value="HTH_TETR_2"/>
    <property type="match status" value="1"/>
</dbReference>
<keyword evidence="3" id="KW-0804">Transcription</keyword>
<dbReference type="PANTHER" id="PTHR30055">
    <property type="entry name" value="HTH-TYPE TRANSCRIPTIONAL REGULATOR RUTR"/>
    <property type="match status" value="1"/>
</dbReference>
<dbReference type="RefSeq" id="WP_225265689.1">
    <property type="nucleotide sequence ID" value="NZ_CP084058.1"/>
</dbReference>
<evidence type="ECO:0000256" key="1">
    <source>
        <dbReference type="ARBA" id="ARBA00023015"/>
    </source>
</evidence>
<organism evidence="6">
    <name type="scientific">Nonomuraea gerenzanensis</name>
    <dbReference type="NCBI Taxonomy" id="93944"/>
    <lineage>
        <taxon>Bacteria</taxon>
        <taxon>Bacillati</taxon>
        <taxon>Actinomycetota</taxon>
        <taxon>Actinomycetes</taxon>
        <taxon>Streptosporangiales</taxon>
        <taxon>Streptosporangiaceae</taxon>
        <taxon>Nonomuraea</taxon>
    </lineage>
</organism>
<dbReference type="InterPro" id="IPR050109">
    <property type="entry name" value="HTH-type_TetR-like_transc_reg"/>
</dbReference>
<evidence type="ECO:0000256" key="4">
    <source>
        <dbReference type="PROSITE-ProRule" id="PRU00335"/>
    </source>
</evidence>
<keyword evidence="2 4" id="KW-0238">DNA-binding</keyword>
<dbReference type="InterPro" id="IPR036271">
    <property type="entry name" value="Tet_transcr_reg_TetR-rel_C_sf"/>
</dbReference>
<dbReference type="InterPro" id="IPR011075">
    <property type="entry name" value="TetR_C"/>
</dbReference>
<keyword evidence="1" id="KW-0805">Transcription regulation</keyword>
<dbReference type="GO" id="GO:0003700">
    <property type="term" value="F:DNA-binding transcription factor activity"/>
    <property type="evidence" value="ECO:0007669"/>
    <property type="project" value="TreeGrafter"/>
</dbReference>
<evidence type="ECO:0000256" key="2">
    <source>
        <dbReference type="ARBA" id="ARBA00023125"/>
    </source>
</evidence>
<dbReference type="PRINTS" id="PR00455">
    <property type="entry name" value="HTHTETR"/>
</dbReference>
<feature type="domain" description="HTH tetR-type" evidence="5">
    <location>
        <begin position="10"/>
        <end position="70"/>
    </location>
</feature>
<dbReference type="InterPro" id="IPR009057">
    <property type="entry name" value="Homeodomain-like_sf"/>
</dbReference>
<dbReference type="PANTHER" id="PTHR30055:SF148">
    <property type="entry name" value="TETR-FAMILY TRANSCRIPTIONAL REGULATOR"/>
    <property type="match status" value="1"/>
</dbReference>
<evidence type="ECO:0000256" key="3">
    <source>
        <dbReference type="ARBA" id="ARBA00023163"/>
    </source>
</evidence>
<reference evidence="6" key="1">
    <citation type="submission" date="2016-04" db="EMBL/GenBank/DDBJ databases">
        <authorList>
            <person name="Evans L.H."/>
            <person name="Alamgir A."/>
            <person name="Owens N."/>
            <person name="Weber N.D."/>
            <person name="Virtaneva K."/>
            <person name="Barbian K."/>
            <person name="Babar A."/>
            <person name="Rosenke K."/>
        </authorList>
    </citation>
    <scope>NUCLEOTIDE SEQUENCE</scope>
    <source>
        <strain evidence="6">Nono1</strain>
    </source>
</reference>
<dbReference type="SUPFAM" id="SSF46689">
    <property type="entry name" value="Homeodomain-like"/>
    <property type="match status" value="1"/>
</dbReference>
<dbReference type="Pfam" id="PF16859">
    <property type="entry name" value="TetR_C_11"/>
    <property type="match status" value="1"/>
</dbReference>
<dbReference type="Gene3D" id="1.10.357.10">
    <property type="entry name" value="Tetracycline Repressor, domain 2"/>
    <property type="match status" value="1"/>
</dbReference>
<name>A0A1M4EDJ9_9ACTN</name>
<dbReference type="InterPro" id="IPR001647">
    <property type="entry name" value="HTH_TetR"/>
</dbReference>